<dbReference type="Gene3D" id="3.80.10.10">
    <property type="entry name" value="Ribonuclease Inhibitor"/>
    <property type="match status" value="1"/>
</dbReference>
<keyword evidence="1" id="KW-0433">Leucine-rich repeat</keyword>
<reference evidence="3" key="2">
    <citation type="submission" date="2025-08" db="UniProtKB">
        <authorList>
            <consortium name="Ensembl"/>
        </authorList>
    </citation>
    <scope>IDENTIFICATION</scope>
</reference>
<dbReference type="InterPro" id="IPR003591">
    <property type="entry name" value="Leu-rich_rpt_typical-subtyp"/>
</dbReference>
<evidence type="ECO:0000313" key="4">
    <source>
        <dbReference type="Proteomes" id="UP000007303"/>
    </source>
</evidence>
<dbReference type="PANTHER" id="PTHR48051:SF35">
    <property type="entry name" value="LEUCINE-RICH REPEAT-CONTAINING PROTEIN 27"/>
    <property type="match status" value="1"/>
</dbReference>
<dbReference type="Proteomes" id="UP000007303">
    <property type="component" value="Unassembled WGS sequence"/>
</dbReference>
<evidence type="ECO:0000256" key="1">
    <source>
        <dbReference type="ARBA" id="ARBA00022614"/>
    </source>
</evidence>
<keyword evidence="2" id="KW-0677">Repeat</keyword>
<organism evidence="3 4">
    <name type="scientific">Tetraodon nigroviridis</name>
    <name type="common">Spotted green pufferfish</name>
    <name type="synonym">Chelonodon nigroviridis</name>
    <dbReference type="NCBI Taxonomy" id="99883"/>
    <lineage>
        <taxon>Eukaryota</taxon>
        <taxon>Metazoa</taxon>
        <taxon>Chordata</taxon>
        <taxon>Craniata</taxon>
        <taxon>Vertebrata</taxon>
        <taxon>Euteleostomi</taxon>
        <taxon>Actinopterygii</taxon>
        <taxon>Neopterygii</taxon>
        <taxon>Teleostei</taxon>
        <taxon>Neoteleostei</taxon>
        <taxon>Acanthomorphata</taxon>
        <taxon>Eupercaria</taxon>
        <taxon>Tetraodontiformes</taxon>
        <taxon>Tetradontoidea</taxon>
        <taxon>Tetraodontidae</taxon>
        <taxon>Tetraodon</taxon>
    </lineage>
</organism>
<keyword evidence="4" id="KW-1185">Reference proteome</keyword>
<dbReference type="SUPFAM" id="SSF52058">
    <property type="entry name" value="L domain-like"/>
    <property type="match status" value="1"/>
</dbReference>
<dbReference type="Pfam" id="PF13855">
    <property type="entry name" value="LRR_8"/>
    <property type="match status" value="1"/>
</dbReference>
<dbReference type="OMA" id="YITEIPH"/>
<evidence type="ECO:0000256" key="2">
    <source>
        <dbReference type="ARBA" id="ARBA00022737"/>
    </source>
</evidence>
<name>H3C0J0_TETNG</name>
<dbReference type="InParanoid" id="H3C0J0"/>
<dbReference type="STRING" id="99883.ENSTNIP00000001756"/>
<dbReference type="SMART" id="SM00369">
    <property type="entry name" value="LRR_TYP"/>
    <property type="match status" value="3"/>
</dbReference>
<protein>
    <recommendedName>
        <fullName evidence="5">Leucine rich repeat containing 27</fullName>
    </recommendedName>
</protein>
<dbReference type="HOGENOM" id="CLU_1730879_0_0_1"/>
<dbReference type="InterPro" id="IPR001611">
    <property type="entry name" value="Leu-rich_rpt"/>
</dbReference>
<reference evidence="3" key="3">
    <citation type="submission" date="2025-09" db="UniProtKB">
        <authorList>
            <consortium name="Ensembl"/>
        </authorList>
    </citation>
    <scope>IDENTIFICATION</scope>
</reference>
<dbReference type="AlphaFoldDB" id="H3C0J0"/>
<dbReference type="InterPro" id="IPR050216">
    <property type="entry name" value="LRR_domain-containing"/>
</dbReference>
<evidence type="ECO:0000313" key="3">
    <source>
        <dbReference type="Ensembl" id="ENSTNIP00000001756.1"/>
    </source>
</evidence>
<dbReference type="InterPro" id="IPR032675">
    <property type="entry name" value="LRR_dom_sf"/>
</dbReference>
<dbReference type="PROSITE" id="PS51450">
    <property type="entry name" value="LRR"/>
    <property type="match status" value="1"/>
</dbReference>
<dbReference type="GeneTree" id="ENSGT00390000007203"/>
<sequence length="151" mass="16785">MHRYAENPMIPPFCVLFHVLIPDVYVLQYLYLEGNRLSDIPGSFFASLPGLLWLDLRNNQIASLPAQIGSHRALKTLLLEGNPITELPPELGHVISLRGLNLRYCPITFPPADVVSQGVQSILRYLRSALAQQPLGVTTSPPPGDPNTRRH</sequence>
<accession>H3C0J0</accession>
<reference evidence="4" key="1">
    <citation type="journal article" date="2004" name="Nature">
        <title>Genome duplication in the teleost fish Tetraodon nigroviridis reveals the early vertebrate proto-karyotype.</title>
        <authorList>
            <person name="Jaillon O."/>
            <person name="Aury J.-M."/>
            <person name="Brunet F."/>
            <person name="Petit J.-L."/>
            <person name="Stange-Thomann N."/>
            <person name="Mauceli E."/>
            <person name="Bouneau L."/>
            <person name="Fischer C."/>
            <person name="Ozouf-Costaz C."/>
            <person name="Bernot A."/>
            <person name="Nicaud S."/>
            <person name="Jaffe D."/>
            <person name="Fisher S."/>
            <person name="Lutfalla G."/>
            <person name="Dossat C."/>
            <person name="Segurens B."/>
            <person name="Dasilva C."/>
            <person name="Salanoubat M."/>
            <person name="Levy M."/>
            <person name="Boudet N."/>
            <person name="Castellano S."/>
            <person name="Anthouard V."/>
            <person name="Jubin C."/>
            <person name="Castelli V."/>
            <person name="Katinka M."/>
            <person name="Vacherie B."/>
            <person name="Biemont C."/>
            <person name="Skalli Z."/>
            <person name="Cattolico L."/>
            <person name="Poulain J."/>
            <person name="De Berardinis V."/>
            <person name="Cruaud C."/>
            <person name="Duprat S."/>
            <person name="Brottier P."/>
            <person name="Coutanceau J.-P."/>
            <person name="Gouzy J."/>
            <person name="Parra G."/>
            <person name="Lardier G."/>
            <person name="Chapple C."/>
            <person name="McKernan K.J."/>
            <person name="McEwan P."/>
            <person name="Bosak S."/>
            <person name="Kellis M."/>
            <person name="Volff J.-N."/>
            <person name="Guigo R."/>
            <person name="Zody M.C."/>
            <person name="Mesirov J."/>
            <person name="Lindblad-Toh K."/>
            <person name="Birren B."/>
            <person name="Nusbaum C."/>
            <person name="Kahn D."/>
            <person name="Robinson-Rechavi M."/>
            <person name="Laudet V."/>
            <person name="Schachter V."/>
            <person name="Quetier F."/>
            <person name="Saurin W."/>
            <person name="Scarpelli C."/>
            <person name="Wincker P."/>
            <person name="Lander E.S."/>
            <person name="Weissenbach J."/>
            <person name="Roest Crollius H."/>
        </authorList>
    </citation>
    <scope>NUCLEOTIDE SEQUENCE [LARGE SCALE GENOMIC DNA]</scope>
</reference>
<dbReference type="Ensembl" id="ENSTNIT00000000267.1">
    <property type="protein sequence ID" value="ENSTNIP00000001756.1"/>
    <property type="gene ID" value="ENSTNIG00000000261.1"/>
</dbReference>
<dbReference type="PANTHER" id="PTHR48051">
    <property type="match status" value="1"/>
</dbReference>
<dbReference type="GO" id="GO:0005737">
    <property type="term" value="C:cytoplasm"/>
    <property type="evidence" value="ECO:0007669"/>
    <property type="project" value="TreeGrafter"/>
</dbReference>
<proteinExistence type="predicted"/>
<evidence type="ECO:0008006" key="5">
    <source>
        <dbReference type="Google" id="ProtNLM"/>
    </source>
</evidence>